<dbReference type="Pfam" id="PF00078">
    <property type="entry name" value="RVT_1"/>
    <property type="match status" value="1"/>
</dbReference>
<evidence type="ECO:0000313" key="6">
    <source>
        <dbReference type="Proteomes" id="UP001497482"/>
    </source>
</evidence>
<reference evidence="5 6" key="1">
    <citation type="submission" date="2024-04" db="EMBL/GenBank/DDBJ databases">
        <authorList>
            <person name="Waldvogel A.-M."/>
            <person name="Schoenle A."/>
        </authorList>
    </citation>
    <scope>NUCLEOTIDE SEQUENCE [LARGE SCALE GENOMIC DNA]</scope>
</reference>
<dbReference type="GO" id="GO:0004523">
    <property type="term" value="F:RNA-DNA hybrid ribonuclease activity"/>
    <property type="evidence" value="ECO:0007669"/>
    <property type="project" value="UniProtKB-EC"/>
</dbReference>
<dbReference type="SUPFAM" id="SSF56672">
    <property type="entry name" value="DNA/RNA polymerases"/>
    <property type="match status" value="1"/>
</dbReference>
<dbReference type="Gene3D" id="3.10.10.10">
    <property type="entry name" value="HIV Type 1 Reverse Transcriptase, subunit A, domain 1"/>
    <property type="match status" value="1"/>
</dbReference>
<feature type="domain" description="Reverse transcriptase" evidence="4">
    <location>
        <begin position="560"/>
        <end position="642"/>
    </location>
</feature>
<evidence type="ECO:0000313" key="5">
    <source>
        <dbReference type="EMBL" id="CAL1603597.1"/>
    </source>
</evidence>
<dbReference type="Gene3D" id="3.30.70.270">
    <property type="match status" value="1"/>
</dbReference>
<keyword evidence="6" id="KW-1185">Reference proteome</keyword>
<feature type="compositionally biased region" description="Basic and acidic residues" evidence="3">
    <location>
        <begin position="273"/>
        <end position="292"/>
    </location>
</feature>
<evidence type="ECO:0000259" key="4">
    <source>
        <dbReference type="Pfam" id="PF00078"/>
    </source>
</evidence>
<organism evidence="5 6">
    <name type="scientific">Knipowitschia caucasica</name>
    <name type="common">Caucasian dwarf goby</name>
    <name type="synonym">Pomatoschistus caucasicus</name>
    <dbReference type="NCBI Taxonomy" id="637954"/>
    <lineage>
        <taxon>Eukaryota</taxon>
        <taxon>Metazoa</taxon>
        <taxon>Chordata</taxon>
        <taxon>Craniata</taxon>
        <taxon>Vertebrata</taxon>
        <taxon>Euteleostomi</taxon>
        <taxon>Actinopterygii</taxon>
        <taxon>Neopterygii</taxon>
        <taxon>Teleostei</taxon>
        <taxon>Neoteleostei</taxon>
        <taxon>Acanthomorphata</taxon>
        <taxon>Gobiaria</taxon>
        <taxon>Gobiiformes</taxon>
        <taxon>Gobioidei</taxon>
        <taxon>Gobiidae</taxon>
        <taxon>Gobiinae</taxon>
        <taxon>Knipowitschia</taxon>
    </lineage>
</organism>
<evidence type="ECO:0000256" key="3">
    <source>
        <dbReference type="SAM" id="MobiDB-lite"/>
    </source>
</evidence>
<dbReference type="InterPro" id="IPR000477">
    <property type="entry name" value="RT_dom"/>
</dbReference>
<dbReference type="PANTHER" id="PTHR33050:SF7">
    <property type="entry name" value="RIBONUCLEASE H"/>
    <property type="match status" value="1"/>
</dbReference>
<feature type="compositionally biased region" description="Basic and acidic residues" evidence="3">
    <location>
        <begin position="314"/>
        <end position="325"/>
    </location>
</feature>
<feature type="region of interest" description="Disordered" evidence="3">
    <location>
        <begin position="265"/>
        <end position="345"/>
    </location>
</feature>
<evidence type="ECO:0000256" key="2">
    <source>
        <dbReference type="ARBA" id="ARBA00012180"/>
    </source>
</evidence>
<sequence>MSSDARPSSPSPSGVGRRCCSTCRVKLQRKDQHSSCFVCLGLGHAALSATCASCLALPREESERRRAFFAATAPRPDPSQDEGSVTDWAPLDLPPVPAEWGDCEDGEVSEVGSLFTLDEVVSNPEPDRFPLDHMPGLYSTAAAIMDAPLPPQPNQRVEDFTSGYATTRGRRRAQPTLCPRMDPIVHYATREDHFSSDLAHVPGASCRWRPHDGSSTSGGQTPLAGNLREAENRQLLDLPISQTSLFGPEMQTLITRLDTAAKDSASLAQHLAARREARPPVRSRDRGRERSPGRRPGPYPRSVVHRSPATRPPGPDRHTGGSRDQRTHRRPPYGRGGRGGKNSFNKSRAAFHQYSLSESHLGVCNMSNDLNSDCVTSRAYNVAPLGLQPPEKGVQRAMRATGSDSRVHVLPSRREGRRRDLVSDNVCAPAERVLASLSYKANTGFPTPGARPPLHEARAKGGHSSRVTCGEQSYKANTGFPTPGARPPLHEARARGGHSSRVTCGEQSRTYDVGPAEHVTALGAHEALQAEVSSLLSRGAAVEVDPQDATRGLYSPYFLVPKKSGGVRPILDLRVLNECISKRQFRMLSTKQLLECVREGDWMTSIDLTDAYFHVPIVPEHRRFLRFAVGERNYEYCRLPFGEVALSHTHWVLSHIQRLGFVVNREKSKLQPAQRMVYLGLQLDSVIFRAALSVDRRMNITRLAREVLAGPRVPARRLRSLLGMMAAAHAVVRLGLLHMRNFQRWFSRLRLHPSRDGGRLIWAPQGAASDIRFWLTPGLLRDGVTLACAVSHVEVFTDASLEGWGGVLGQSSVGGCWSDSARHINLLEMEAVHRWSPI</sequence>
<name>A0AAV2LUE9_KNICA</name>
<dbReference type="PANTHER" id="PTHR33050">
    <property type="entry name" value="REVERSE TRANSCRIPTASE DOMAIN-CONTAINING PROTEIN"/>
    <property type="match status" value="1"/>
</dbReference>
<dbReference type="Proteomes" id="UP001497482">
    <property type="component" value="Chromosome 4"/>
</dbReference>
<dbReference type="EC" id="3.1.26.4" evidence="2"/>
<gene>
    <name evidence="5" type="ORF">KC01_LOCUS31256</name>
</gene>
<protein>
    <recommendedName>
        <fullName evidence="2">ribonuclease H</fullName>
        <ecNumber evidence="2">3.1.26.4</ecNumber>
    </recommendedName>
</protein>
<dbReference type="InterPro" id="IPR052055">
    <property type="entry name" value="Hepadnavirus_pol/RT"/>
</dbReference>
<evidence type="ECO:0000256" key="1">
    <source>
        <dbReference type="ARBA" id="ARBA00010879"/>
    </source>
</evidence>
<proteinExistence type="inferred from homology"/>
<dbReference type="AlphaFoldDB" id="A0AAV2LUE9"/>
<dbReference type="EMBL" id="OZ035826">
    <property type="protein sequence ID" value="CAL1603597.1"/>
    <property type="molecule type" value="Genomic_DNA"/>
</dbReference>
<accession>A0AAV2LUE9</accession>
<comment type="similarity">
    <text evidence="1">Belongs to the beta type-B retroviral polymerase family. HERV class-II K(HML-2) pol subfamily.</text>
</comment>
<feature type="region of interest" description="Disordered" evidence="3">
    <location>
        <begin position="444"/>
        <end position="503"/>
    </location>
</feature>
<dbReference type="InterPro" id="IPR043128">
    <property type="entry name" value="Rev_trsase/Diguanyl_cyclase"/>
</dbReference>
<feature type="compositionally biased region" description="Polar residues" evidence="3">
    <location>
        <begin position="465"/>
        <end position="480"/>
    </location>
</feature>
<dbReference type="InterPro" id="IPR043502">
    <property type="entry name" value="DNA/RNA_pol_sf"/>
</dbReference>